<gene>
    <name evidence="1" type="ORF">BJ212DRAFT_175380</name>
</gene>
<dbReference type="RefSeq" id="XP_041193358.1">
    <property type="nucleotide sequence ID" value="XM_041342558.1"/>
</dbReference>
<dbReference type="EMBL" id="JABBWG010000015">
    <property type="protein sequence ID" value="KAG1816798.1"/>
    <property type="molecule type" value="Genomic_DNA"/>
</dbReference>
<dbReference type="AlphaFoldDB" id="A0A9P7JDS9"/>
<reference evidence="1" key="1">
    <citation type="journal article" date="2020" name="New Phytol.">
        <title>Comparative genomics reveals dynamic genome evolution in host specialist ectomycorrhizal fungi.</title>
        <authorList>
            <person name="Lofgren L.A."/>
            <person name="Nguyen N.H."/>
            <person name="Vilgalys R."/>
            <person name="Ruytinx J."/>
            <person name="Liao H.L."/>
            <person name="Branco S."/>
            <person name="Kuo A."/>
            <person name="LaButti K."/>
            <person name="Lipzen A."/>
            <person name="Andreopoulos W."/>
            <person name="Pangilinan J."/>
            <person name="Riley R."/>
            <person name="Hundley H."/>
            <person name="Na H."/>
            <person name="Barry K."/>
            <person name="Grigoriev I.V."/>
            <person name="Stajich J.E."/>
            <person name="Kennedy P.G."/>
        </authorList>
    </citation>
    <scope>NUCLEOTIDE SEQUENCE</scope>
    <source>
        <strain evidence="1">MN1</strain>
    </source>
</reference>
<comment type="caution">
    <text evidence="1">The sequence shown here is derived from an EMBL/GenBank/DDBJ whole genome shotgun (WGS) entry which is preliminary data.</text>
</comment>
<organism evidence="1 2">
    <name type="scientific">Suillus subaureus</name>
    <dbReference type="NCBI Taxonomy" id="48587"/>
    <lineage>
        <taxon>Eukaryota</taxon>
        <taxon>Fungi</taxon>
        <taxon>Dikarya</taxon>
        <taxon>Basidiomycota</taxon>
        <taxon>Agaricomycotina</taxon>
        <taxon>Agaricomycetes</taxon>
        <taxon>Agaricomycetidae</taxon>
        <taxon>Boletales</taxon>
        <taxon>Suillineae</taxon>
        <taxon>Suillaceae</taxon>
        <taxon>Suillus</taxon>
    </lineage>
</organism>
<name>A0A9P7JDS9_9AGAM</name>
<accession>A0A9P7JDS9</accession>
<keyword evidence="2" id="KW-1185">Reference proteome</keyword>
<evidence type="ECO:0000313" key="2">
    <source>
        <dbReference type="Proteomes" id="UP000807769"/>
    </source>
</evidence>
<evidence type="ECO:0000313" key="1">
    <source>
        <dbReference type="EMBL" id="KAG1816798.1"/>
    </source>
</evidence>
<protein>
    <submittedName>
        <fullName evidence="1">Uncharacterized protein</fullName>
    </submittedName>
</protein>
<sequence length="230" mass="25569">MNIDVSASKMLQNAHANSDIIHFSTEHHAPVRRESACSWVTARIGTGVCSTFPSAQPWWESCSTSPPFALNQSVTAPLTHLPWSLQHPCPLCWGGACCAWRICFRCRHVHKLHPRSRDPFLFSVTWRCGLAEAYDMPVQQHSDELTARCFGRSSPAAKNFSVGSSTPVSSEHSCMQPHLCFYCSRATAHCLGSVLRLFHYVVTTILLPVLRPPHSHLPHLATILVSFSLV</sequence>
<proteinExistence type="predicted"/>
<dbReference type="GeneID" id="64636574"/>
<dbReference type="Proteomes" id="UP000807769">
    <property type="component" value="Unassembled WGS sequence"/>
</dbReference>